<dbReference type="OrthoDB" id="7680010at2759"/>
<proteinExistence type="predicted"/>
<evidence type="ECO:0000259" key="1">
    <source>
        <dbReference type="Pfam" id="PF20700"/>
    </source>
</evidence>
<dbReference type="InterPro" id="IPR049012">
    <property type="entry name" value="Mutator_transp_dom"/>
</dbReference>
<gene>
    <name evidence="2" type="primary">AVEN_271635_1</name>
    <name evidence="2" type="ORF">NPIL_159921</name>
</gene>
<keyword evidence="3" id="KW-1185">Reference proteome</keyword>
<sequence length="125" mass="13867">MCEFSLQRINCGQATSVMSSDMANGFDEINIRLAYGMRCIGKCNSAAKTFCAIMNLPPPAKVERCNDILLSILIRVSSESMRNAVEDSVKNNNSNMDITAYFDGNWQKRGHTSLNGVVICYISRD</sequence>
<name>A0A8X6NPA8_NEPPI</name>
<protein>
    <recommendedName>
        <fullName evidence="1">Mutator-like transposase domain-containing protein</fullName>
    </recommendedName>
</protein>
<accession>A0A8X6NPA8</accession>
<comment type="caution">
    <text evidence="2">The sequence shown here is derived from an EMBL/GenBank/DDBJ whole genome shotgun (WGS) entry which is preliminary data.</text>
</comment>
<dbReference type="Proteomes" id="UP000887013">
    <property type="component" value="Unassembled WGS sequence"/>
</dbReference>
<reference evidence="2" key="1">
    <citation type="submission" date="2020-08" db="EMBL/GenBank/DDBJ databases">
        <title>Multicomponent nature underlies the extraordinary mechanical properties of spider dragline silk.</title>
        <authorList>
            <person name="Kono N."/>
            <person name="Nakamura H."/>
            <person name="Mori M."/>
            <person name="Yoshida Y."/>
            <person name="Ohtoshi R."/>
            <person name="Malay A.D."/>
            <person name="Moran D.A.P."/>
            <person name="Tomita M."/>
            <person name="Numata K."/>
            <person name="Arakawa K."/>
        </authorList>
    </citation>
    <scope>NUCLEOTIDE SEQUENCE</scope>
</reference>
<dbReference type="AlphaFoldDB" id="A0A8X6NPA8"/>
<evidence type="ECO:0000313" key="2">
    <source>
        <dbReference type="EMBL" id="GFT23351.1"/>
    </source>
</evidence>
<evidence type="ECO:0000313" key="3">
    <source>
        <dbReference type="Proteomes" id="UP000887013"/>
    </source>
</evidence>
<dbReference type="EMBL" id="BMAW01011354">
    <property type="protein sequence ID" value="GFT23351.1"/>
    <property type="molecule type" value="Genomic_DNA"/>
</dbReference>
<dbReference type="Pfam" id="PF20700">
    <property type="entry name" value="Mutator"/>
    <property type="match status" value="1"/>
</dbReference>
<feature type="domain" description="Mutator-like transposase" evidence="1">
    <location>
        <begin position="10"/>
        <end position="119"/>
    </location>
</feature>
<organism evidence="2 3">
    <name type="scientific">Nephila pilipes</name>
    <name type="common">Giant wood spider</name>
    <name type="synonym">Nephila maculata</name>
    <dbReference type="NCBI Taxonomy" id="299642"/>
    <lineage>
        <taxon>Eukaryota</taxon>
        <taxon>Metazoa</taxon>
        <taxon>Ecdysozoa</taxon>
        <taxon>Arthropoda</taxon>
        <taxon>Chelicerata</taxon>
        <taxon>Arachnida</taxon>
        <taxon>Araneae</taxon>
        <taxon>Araneomorphae</taxon>
        <taxon>Entelegynae</taxon>
        <taxon>Araneoidea</taxon>
        <taxon>Nephilidae</taxon>
        <taxon>Nephila</taxon>
    </lineage>
</organism>